<evidence type="ECO:0000313" key="2">
    <source>
        <dbReference type="Proteomes" id="UP001499915"/>
    </source>
</evidence>
<dbReference type="SUPFAM" id="SSF54637">
    <property type="entry name" value="Thioesterase/thiol ester dehydrase-isomerase"/>
    <property type="match status" value="1"/>
</dbReference>
<proteinExistence type="predicted"/>
<protein>
    <submittedName>
        <fullName evidence="1">Acyl-CoA thioesterase</fullName>
    </submittedName>
</protein>
<comment type="caution">
    <text evidence="1">The sequence shown here is derived from an EMBL/GenBank/DDBJ whole genome shotgun (WGS) entry which is preliminary data.</text>
</comment>
<evidence type="ECO:0000313" key="1">
    <source>
        <dbReference type="EMBL" id="GAA0697415.1"/>
    </source>
</evidence>
<organism evidence="1 2">
    <name type="scientific">Marinobacterium maritimum</name>
    <dbReference type="NCBI Taxonomy" id="500162"/>
    <lineage>
        <taxon>Bacteria</taxon>
        <taxon>Pseudomonadati</taxon>
        <taxon>Pseudomonadota</taxon>
        <taxon>Gammaproteobacteria</taxon>
        <taxon>Oceanospirillales</taxon>
        <taxon>Oceanospirillaceae</taxon>
        <taxon>Marinobacterium</taxon>
    </lineage>
</organism>
<dbReference type="Pfam" id="PF13279">
    <property type="entry name" value="4HBT_2"/>
    <property type="match status" value="1"/>
</dbReference>
<dbReference type="CDD" id="cd00586">
    <property type="entry name" value="4HBT"/>
    <property type="match status" value="1"/>
</dbReference>
<dbReference type="RefSeq" id="WP_343806909.1">
    <property type="nucleotide sequence ID" value="NZ_BAAAET010000003.1"/>
</dbReference>
<reference evidence="1 2" key="1">
    <citation type="journal article" date="2019" name="Int. J. Syst. Evol. Microbiol.">
        <title>The Global Catalogue of Microorganisms (GCM) 10K type strain sequencing project: providing services to taxonomists for standard genome sequencing and annotation.</title>
        <authorList>
            <consortium name="The Broad Institute Genomics Platform"/>
            <consortium name="The Broad Institute Genome Sequencing Center for Infectious Disease"/>
            <person name="Wu L."/>
            <person name="Ma J."/>
        </authorList>
    </citation>
    <scope>NUCLEOTIDE SEQUENCE [LARGE SCALE GENOMIC DNA]</scope>
    <source>
        <strain evidence="1 2">JCM 15134</strain>
    </source>
</reference>
<keyword evidence="2" id="KW-1185">Reference proteome</keyword>
<name>A0ABN1I8I0_9GAMM</name>
<sequence length="142" mass="16192">MRYIREELIRFRHCDPAGIVFYPRFLEIVNDTVEDWFDTMGFPFHEMKARFGAGVPTVNLNIHFSSPCRQADQLRLELACNRIGNSSIDISIQASHTGRPVFEASVVLCFTTVGERVEKLTIPDEIRRQLLQYTGKDVAATA</sequence>
<accession>A0ABN1I8I0</accession>
<dbReference type="InterPro" id="IPR029069">
    <property type="entry name" value="HotDog_dom_sf"/>
</dbReference>
<dbReference type="Gene3D" id="3.10.129.10">
    <property type="entry name" value="Hotdog Thioesterase"/>
    <property type="match status" value="1"/>
</dbReference>
<dbReference type="EMBL" id="BAAAET010000003">
    <property type="protein sequence ID" value="GAA0697415.1"/>
    <property type="molecule type" value="Genomic_DNA"/>
</dbReference>
<dbReference type="Proteomes" id="UP001499915">
    <property type="component" value="Unassembled WGS sequence"/>
</dbReference>
<gene>
    <name evidence="1" type="ORF">GCM10009104_27140</name>
</gene>